<name>A0A915SHT9_9ARCH</name>
<dbReference type="AlphaFoldDB" id="A0A915SHT9"/>
<evidence type="ECO:0000256" key="1">
    <source>
        <dbReference type="SAM" id="Phobius"/>
    </source>
</evidence>
<organism evidence="2 3">
    <name type="scientific">Nanobdella aerobiophila</name>
    <dbReference type="NCBI Taxonomy" id="2586965"/>
    <lineage>
        <taxon>Archaea</taxon>
        <taxon>Nanobdellota</taxon>
        <taxon>Nanobdellia</taxon>
        <taxon>Nanobdellales</taxon>
        <taxon>Nanobdellaceae</taxon>
        <taxon>Nanobdella</taxon>
    </lineage>
</organism>
<accession>A0A915SHT9</accession>
<evidence type="ECO:0000313" key="3">
    <source>
        <dbReference type="Proteomes" id="UP001055553"/>
    </source>
</evidence>
<protein>
    <submittedName>
        <fullName evidence="2">Uncharacterized protein</fullName>
    </submittedName>
</protein>
<keyword evidence="1" id="KW-1133">Transmembrane helix</keyword>
<reference evidence="3" key="1">
    <citation type="journal article" date="2022" name="Int. J. Syst. Evol. Microbiol.">
        <title>Nanobdella aerobiophila gen. nov., sp. nov., a thermoacidophilic, obligate ectosymbiotic archaeon, and proposal of Nanobdellaceae fam. nov., Nanobdellales ord. nov. and Nanobdellia class. nov.</title>
        <authorList>
            <person name="Kato S."/>
            <person name="Ogasawara A."/>
            <person name="Itoh T."/>
            <person name="Sakai H.D."/>
            <person name="Shimizu M."/>
            <person name="Yuki M."/>
            <person name="Kaneko M."/>
            <person name="Takashina T."/>
            <person name="Ohkuma M."/>
        </authorList>
    </citation>
    <scope>NUCLEOTIDE SEQUENCE [LARGE SCALE GENOMIC DNA]</scope>
    <source>
        <strain evidence="3">MJ1</strain>
    </source>
</reference>
<dbReference type="EMBL" id="AP019769">
    <property type="protein sequence ID" value="BBL45227.1"/>
    <property type="molecule type" value="Genomic_DNA"/>
</dbReference>
<sequence length="339" mass="38796">MRSFSLKDIVEYIIGAVIIIAALLFILIYYAMNLTESFSQQSYQIFVNTLLLNRLQYCLYEATGNPYYLFYAPNISVLYQYDNQISQCYTVLQGSFLDYVAESGNLTALIDLNSQVKQEVASTENSVTGPDSYLLVSQQEFQQFLLYSNITYFGEPLYIYYNINNVSASRYYFPQQLFDISTYRYISSEAYSEIDTSASPLISSMSDSIINNFLYSDIFPPKFSISYNSIPENTYNEIVSYLSQASNNESQIIYNITRYNNTFIDLYKTCSQYPYGLFIYPLNSYEVTSPNYDTGSMRIVKIYFLGLGAINYGIMGCNYTEDNPSTGQINASSCTIIIQ</sequence>
<feature type="transmembrane region" description="Helical" evidence="1">
    <location>
        <begin position="12"/>
        <end position="32"/>
    </location>
</feature>
<dbReference type="RefSeq" id="WP_258393269.1">
    <property type="nucleotide sequence ID" value="NZ_AP019769.1"/>
</dbReference>
<dbReference type="GeneID" id="74568000"/>
<gene>
    <name evidence="2" type="ORF">MJ1_0048</name>
</gene>
<keyword evidence="3" id="KW-1185">Reference proteome</keyword>
<dbReference type="KEGG" id="naer:MJ1_0048"/>
<evidence type="ECO:0000313" key="2">
    <source>
        <dbReference type="EMBL" id="BBL45227.1"/>
    </source>
</evidence>
<proteinExistence type="predicted"/>
<keyword evidence="1" id="KW-0472">Membrane</keyword>
<keyword evidence="1" id="KW-0812">Transmembrane</keyword>
<dbReference type="Proteomes" id="UP001055553">
    <property type="component" value="Chromosome"/>
</dbReference>